<evidence type="ECO:0000313" key="2">
    <source>
        <dbReference type="Proteomes" id="UP001056937"/>
    </source>
</evidence>
<accession>A0ABY4XE17</accession>
<dbReference type="InterPro" id="IPR016024">
    <property type="entry name" value="ARM-type_fold"/>
</dbReference>
<dbReference type="Proteomes" id="UP001056937">
    <property type="component" value="Plasmid p1"/>
</dbReference>
<dbReference type="SUPFAM" id="SSF48371">
    <property type="entry name" value="ARM repeat"/>
    <property type="match status" value="1"/>
</dbReference>
<protein>
    <recommendedName>
        <fullName evidence="3">ATP-binding protein</fullName>
    </recommendedName>
</protein>
<name>A0ABY4XE17_9SPHN</name>
<evidence type="ECO:0008006" key="3">
    <source>
        <dbReference type="Google" id="ProtNLM"/>
    </source>
</evidence>
<evidence type="ECO:0000313" key="1">
    <source>
        <dbReference type="EMBL" id="USI75211.1"/>
    </source>
</evidence>
<proteinExistence type="predicted"/>
<dbReference type="RefSeq" id="WP_252169021.1">
    <property type="nucleotide sequence ID" value="NZ_CP084932.1"/>
</dbReference>
<dbReference type="EMBL" id="CP084932">
    <property type="protein sequence ID" value="USI75211.1"/>
    <property type="molecule type" value="Genomic_DNA"/>
</dbReference>
<keyword evidence="1" id="KW-0614">Plasmid</keyword>
<organism evidence="1 2">
    <name type="scientific">Sphingomonas morindae</name>
    <dbReference type="NCBI Taxonomy" id="1541170"/>
    <lineage>
        <taxon>Bacteria</taxon>
        <taxon>Pseudomonadati</taxon>
        <taxon>Pseudomonadota</taxon>
        <taxon>Alphaproteobacteria</taxon>
        <taxon>Sphingomonadales</taxon>
        <taxon>Sphingomonadaceae</taxon>
        <taxon>Sphingomonas</taxon>
    </lineage>
</organism>
<keyword evidence="2" id="KW-1185">Reference proteome</keyword>
<gene>
    <name evidence="1" type="ORF">LHA26_19445</name>
</gene>
<sequence length="1272" mass="139029">MFTVHHNEIKDFTGGELVELLRRLLYAEARKAGVPLRSVHVPLQITVADGGQDASILWTGGEASTDFFPGRDIIFQCKAKDRGNVQWEHEVWTKPTQPKTVAVKVLSDAVRDVLARGGSYIGITTTALVGDKPADRVQAIKKGIKTAGGDPTKLAAVDVYGGNKLAAWASAHPAVAVWIKQRNATIELAGFSTLDQWSKRAEIAAPAFVDSPDRKFSLGPHDADAIDFSQLAARLADELDEPRTSARIWGASGIGKTRALYHALSATTGLLGGLTAANFIFCDYNEVASRLWDVANQLVKDGADTVLVVDGCPLREARRLNDIARGEGSALRIITIGADGIDHDDNCVMIRPTSADRSTIRGILKAGLPKAKADELDYLAEFCDGFPRIAVSFTRSYGKTGILKSADAVAQQILDGVGAERETVRALECLSLFSQLSPDEDPGAFDKIAEMLVQMKGELMYENLVIAAGQHLVGRNYGAMNAQPRPIADFLALRRLDYLRPSTVIGFLGGALPHHRKAMLARWRYLTRSRTLSDVIHSLLRGSFADEAIVHPDVAQYLPAFAHVEPDRVGTALYFVIGRMPLDDLAAIEVTEELVDTLRLLAGRQDSFRPAAQMILRLAAVADTEGTQPIVSLLRQLFQVALAGTQADDRRRREALEQALEEDDPRIRSAGVEALGAMIQTYLSRSEDFEQVGAEPYRPEWAPPDNGTIHAYFNWALDRLREVWTKDAALRPAIEEHVAGDLRNLIMPELLPTIEAFIGDVVAVSGHYLAATKSIGDWLYFDSPETPTNFSGAVRGLYDVTLPKDPVDQALLYSRFWVSDIHDPDRRYAEDRDNPDFEYGARRAAALAAGIAADPDQRARAIRIMSSQELNSPHPFAHALAQHLPDPLDAIEQAVTALDSSGNRAGANFVGALLSALDRRLADKPDEVAKLEAIAKHSTVLTANRMYIPTFLRVTDQRLDELTDDVRQQRVTPPQTVVISYGKGLAEVSPDALGRFIHALVDRGEDGGAWAALEILSMVTHGDKALAPEMIALVKVALLSPSIADGAEGNASNADYNYDRMLRLLDAAGAIDRTFAYAFAVQIEQACRTAGGRNGRSSDALRSALPIVIQRAPTEVWPVLAGFYEIATRVERERLNAIISATKLFAYDVSRTGPGALFGTPLSLMLDWVKVDPDARIAFLLSFFPILEQKGGTFAWHPALQQLAKLYGGRKRFRDALRQRIYPSSWGGSLNAHLTSFKAPLAAWANDRVLGDWASGMLDTVERSLADNFYGR</sequence>
<geneLocation type="plasmid" evidence="1 2">
    <name>p1</name>
</geneLocation>
<reference evidence="1" key="1">
    <citation type="journal article" date="2022" name="Toxins">
        <title>Genomic Analysis of Sphingopyxis sp. USTB-05 for Biodegrading Cyanobacterial Hepatotoxins.</title>
        <authorList>
            <person name="Liu C."/>
            <person name="Xu Q."/>
            <person name="Zhao Z."/>
            <person name="Zhang H."/>
            <person name="Liu X."/>
            <person name="Yin C."/>
            <person name="Liu Y."/>
            <person name="Yan H."/>
        </authorList>
    </citation>
    <scope>NUCLEOTIDE SEQUENCE</scope>
    <source>
        <strain evidence="1">NBD5</strain>
    </source>
</reference>